<evidence type="ECO:0000313" key="2">
    <source>
        <dbReference type="Proteomes" id="UP001226720"/>
    </source>
</evidence>
<dbReference type="RefSeq" id="WP_301551607.1">
    <property type="nucleotide sequence ID" value="NZ_JAQRMZ010000004.1"/>
</dbReference>
<reference evidence="1" key="1">
    <citation type="submission" date="2023-07" db="EMBL/GenBank/DDBJ databases">
        <title>Genomic Encyclopedia of Type Strains, Phase IV (KMG-IV): sequencing the most valuable type-strain genomes for metagenomic binning, comparative biology and taxonomic classification.</title>
        <authorList>
            <person name="Goeker M."/>
        </authorList>
    </citation>
    <scope>NUCLEOTIDE SEQUENCE [LARGE SCALE GENOMIC DNA]</scope>
    <source>
        <strain evidence="1">JSM 076093</strain>
    </source>
</reference>
<dbReference type="InterPro" id="IPR029058">
    <property type="entry name" value="AB_hydrolase_fold"/>
</dbReference>
<dbReference type="GeneID" id="301327137"/>
<dbReference type="Proteomes" id="UP001226720">
    <property type="component" value="Unassembled WGS sequence"/>
</dbReference>
<dbReference type="EMBL" id="JAUSWM010000008">
    <property type="protein sequence ID" value="MDQ0484560.1"/>
    <property type="molecule type" value="Genomic_DNA"/>
</dbReference>
<dbReference type="Pfam" id="PF00756">
    <property type="entry name" value="Esterase"/>
    <property type="match status" value="1"/>
</dbReference>
<dbReference type="Gene3D" id="3.40.50.1820">
    <property type="entry name" value="alpha/beta hydrolase"/>
    <property type="match status" value="1"/>
</dbReference>
<dbReference type="InterPro" id="IPR050583">
    <property type="entry name" value="Mycobacterial_A85_antigen"/>
</dbReference>
<accession>A0ABU0K5D4</accession>
<dbReference type="SUPFAM" id="SSF53474">
    <property type="entry name" value="alpha/beta-Hydrolases"/>
    <property type="match status" value="1"/>
</dbReference>
<sequence>MVIKTNYYIPVFDEKRTVRVYLPVTYRKTNDTFPVLYMHDGQNVFVDDEAVGGRSLRLESYLKKNDTELIVVAIDSGLKRMEEYLLWPTGELSEELTGKNELSDAKGRKYIDFIVENLKPYIDETYRTKRECTYMAGISLGGLLTTYALCRYPTVFSKGAGISSAFFRNQEELERFIIESDCSGIKLYLDSGDTETGDEYNDRAFLDSNKQIFQLLEEKQGCIKFEVIEKGKHNYEAFSARVDKMMTFLVGD</sequence>
<evidence type="ECO:0000313" key="1">
    <source>
        <dbReference type="EMBL" id="MDQ0484560.1"/>
    </source>
</evidence>
<keyword evidence="1" id="KW-0378">Hydrolase</keyword>
<gene>
    <name evidence="1" type="ORF">QO000_003544</name>
</gene>
<comment type="caution">
    <text evidence="1">The sequence shown here is derived from an EMBL/GenBank/DDBJ whole genome shotgun (WGS) entry which is preliminary data.</text>
</comment>
<keyword evidence="2" id="KW-1185">Reference proteome</keyword>
<dbReference type="GO" id="GO:0016787">
    <property type="term" value="F:hydrolase activity"/>
    <property type="evidence" value="ECO:0007669"/>
    <property type="project" value="UniProtKB-KW"/>
</dbReference>
<organism evidence="1 2">
    <name type="scientific">Guptibacillus hwajinpoensis</name>
    <dbReference type="NCBI Taxonomy" id="208199"/>
    <lineage>
        <taxon>Bacteria</taxon>
        <taxon>Bacillati</taxon>
        <taxon>Bacillota</taxon>
        <taxon>Bacilli</taxon>
        <taxon>Bacillales</taxon>
        <taxon>Guptibacillaceae</taxon>
        <taxon>Guptibacillus</taxon>
    </lineage>
</organism>
<protein>
    <submittedName>
        <fullName evidence="1">Alpha/beta superfamily hydrolase</fullName>
    </submittedName>
</protein>
<dbReference type="PANTHER" id="PTHR48098:SF6">
    <property type="entry name" value="FERRI-BACILLIBACTIN ESTERASE BESA"/>
    <property type="match status" value="1"/>
</dbReference>
<dbReference type="InterPro" id="IPR000801">
    <property type="entry name" value="Esterase-like"/>
</dbReference>
<name>A0ABU0K5D4_9BACL</name>
<dbReference type="PANTHER" id="PTHR48098">
    <property type="entry name" value="ENTEROCHELIN ESTERASE-RELATED"/>
    <property type="match status" value="1"/>
</dbReference>
<proteinExistence type="predicted"/>